<proteinExistence type="predicted"/>
<dbReference type="AlphaFoldDB" id="A0A0F8Z987"/>
<keyword evidence="1" id="KW-0175">Coiled coil</keyword>
<evidence type="ECO:0000256" key="1">
    <source>
        <dbReference type="SAM" id="Coils"/>
    </source>
</evidence>
<name>A0A0F8Z987_9ZZZZ</name>
<evidence type="ECO:0000313" key="2">
    <source>
        <dbReference type="EMBL" id="KKK82535.1"/>
    </source>
</evidence>
<comment type="caution">
    <text evidence="2">The sequence shown here is derived from an EMBL/GenBank/DDBJ whole genome shotgun (WGS) entry which is preliminary data.</text>
</comment>
<sequence length="106" mass="12191">MIENERQYHITRKWLGKFKAAVKEYDLDEAEKRIGSGVLARAELNALKSEVEVLENQIRDYMGECGWETTEDGGEHVYMDQHRRARALHAAGDCPSNCPLRNEEVL</sequence>
<reference evidence="2" key="1">
    <citation type="journal article" date="2015" name="Nature">
        <title>Complex archaea that bridge the gap between prokaryotes and eukaryotes.</title>
        <authorList>
            <person name="Spang A."/>
            <person name="Saw J.H."/>
            <person name="Jorgensen S.L."/>
            <person name="Zaremba-Niedzwiedzka K."/>
            <person name="Martijn J."/>
            <person name="Lind A.E."/>
            <person name="van Eijk R."/>
            <person name="Schleper C."/>
            <person name="Guy L."/>
            <person name="Ettema T.J."/>
        </authorList>
    </citation>
    <scope>NUCLEOTIDE SEQUENCE</scope>
</reference>
<dbReference type="EMBL" id="LAZR01052628">
    <property type="protein sequence ID" value="KKK82535.1"/>
    <property type="molecule type" value="Genomic_DNA"/>
</dbReference>
<organism evidence="2">
    <name type="scientific">marine sediment metagenome</name>
    <dbReference type="NCBI Taxonomy" id="412755"/>
    <lineage>
        <taxon>unclassified sequences</taxon>
        <taxon>metagenomes</taxon>
        <taxon>ecological metagenomes</taxon>
    </lineage>
</organism>
<feature type="coiled-coil region" evidence="1">
    <location>
        <begin position="37"/>
        <end position="64"/>
    </location>
</feature>
<protein>
    <submittedName>
        <fullName evidence="2">Uncharacterized protein</fullName>
    </submittedName>
</protein>
<accession>A0A0F8Z987</accession>
<gene>
    <name evidence="2" type="ORF">LCGC14_2802450</name>
</gene>